<dbReference type="Pfam" id="PF04082">
    <property type="entry name" value="Fungal_trans"/>
    <property type="match status" value="1"/>
</dbReference>
<dbReference type="CDD" id="cd00067">
    <property type="entry name" value="GAL4"/>
    <property type="match status" value="1"/>
</dbReference>
<dbReference type="GO" id="GO:0006351">
    <property type="term" value="P:DNA-templated transcription"/>
    <property type="evidence" value="ECO:0007669"/>
    <property type="project" value="InterPro"/>
</dbReference>
<dbReference type="AlphaFoldDB" id="A0A9P8VY66"/>
<reference evidence="5 6" key="1">
    <citation type="journal article" date="2021" name="Nat. Commun.">
        <title>Genetic determinants of endophytism in the Arabidopsis root mycobiome.</title>
        <authorList>
            <person name="Mesny F."/>
            <person name="Miyauchi S."/>
            <person name="Thiergart T."/>
            <person name="Pickel B."/>
            <person name="Atanasova L."/>
            <person name="Karlsson M."/>
            <person name="Huettel B."/>
            <person name="Barry K.W."/>
            <person name="Haridas S."/>
            <person name="Chen C."/>
            <person name="Bauer D."/>
            <person name="Andreopoulos W."/>
            <person name="Pangilinan J."/>
            <person name="LaButti K."/>
            <person name="Riley R."/>
            <person name="Lipzen A."/>
            <person name="Clum A."/>
            <person name="Drula E."/>
            <person name="Henrissat B."/>
            <person name="Kohler A."/>
            <person name="Grigoriev I.V."/>
            <person name="Martin F.M."/>
            <person name="Hacquard S."/>
        </authorList>
    </citation>
    <scope>NUCLEOTIDE SEQUENCE [LARGE SCALE GENOMIC DNA]</scope>
    <source>
        <strain evidence="5 6">MPI-CAGE-CH-0241</strain>
    </source>
</reference>
<evidence type="ECO:0000256" key="3">
    <source>
        <dbReference type="SAM" id="MobiDB-lite"/>
    </source>
</evidence>
<dbReference type="GO" id="GO:0008270">
    <property type="term" value="F:zinc ion binding"/>
    <property type="evidence" value="ECO:0007669"/>
    <property type="project" value="InterPro"/>
</dbReference>
<dbReference type="InterPro" id="IPR036864">
    <property type="entry name" value="Zn2-C6_fun-type_DNA-bd_sf"/>
</dbReference>
<dbReference type="PANTHER" id="PTHR47785:SF5">
    <property type="entry name" value="ZN(II)2CYS6 TRANSCRIPTION FACTOR (EUROFUNG)"/>
    <property type="match status" value="1"/>
</dbReference>
<gene>
    <name evidence="5" type="ORF">B0T10DRAFT_130882</name>
</gene>
<dbReference type="OrthoDB" id="4356994at2759"/>
<organism evidence="5 6">
    <name type="scientific">Thelonectria olida</name>
    <dbReference type="NCBI Taxonomy" id="1576542"/>
    <lineage>
        <taxon>Eukaryota</taxon>
        <taxon>Fungi</taxon>
        <taxon>Dikarya</taxon>
        <taxon>Ascomycota</taxon>
        <taxon>Pezizomycotina</taxon>
        <taxon>Sordariomycetes</taxon>
        <taxon>Hypocreomycetidae</taxon>
        <taxon>Hypocreales</taxon>
        <taxon>Nectriaceae</taxon>
        <taxon>Thelonectria</taxon>
    </lineage>
</organism>
<dbReference type="GO" id="GO:0003677">
    <property type="term" value="F:DNA binding"/>
    <property type="evidence" value="ECO:0007669"/>
    <property type="project" value="InterPro"/>
</dbReference>
<feature type="compositionally biased region" description="Basic residues" evidence="3">
    <location>
        <begin position="10"/>
        <end position="22"/>
    </location>
</feature>
<keyword evidence="1" id="KW-0479">Metal-binding</keyword>
<dbReference type="PROSITE" id="PS00463">
    <property type="entry name" value="ZN2_CY6_FUNGAL_1"/>
    <property type="match status" value="1"/>
</dbReference>
<keyword evidence="6" id="KW-1185">Reference proteome</keyword>
<dbReference type="Pfam" id="PF00172">
    <property type="entry name" value="Zn_clus"/>
    <property type="match status" value="1"/>
</dbReference>
<proteinExistence type="predicted"/>
<feature type="domain" description="Zn(2)-C6 fungal-type" evidence="4">
    <location>
        <begin position="29"/>
        <end position="59"/>
    </location>
</feature>
<dbReference type="SUPFAM" id="SSF57701">
    <property type="entry name" value="Zn2/Cys6 DNA-binding domain"/>
    <property type="match status" value="1"/>
</dbReference>
<dbReference type="PANTHER" id="PTHR47785">
    <property type="entry name" value="ZN(II)2CYS6 TRANSCRIPTION FACTOR (EUROFUNG)-RELATED-RELATED"/>
    <property type="match status" value="1"/>
</dbReference>
<evidence type="ECO:0000256" key="1">
    <source>
        <dbReference type="ARBA" id="ARBA00022723"/>
    </source>
</evidence>
<dbReference type="EMBL" id="JAGPYM010000020">
    <property type="protein sequence ID" value="KAH6884451.1"/>
    <property type="molecule type" value="Genomic_DNA"/>
</dbReference>
<dbReference type="InterPro" id="IPR001138">
    <property type="entry name" value="Zn2Cys6_DnaBD"/>
</dbReference>
<name>A0A9P8VY66_9HYPO</name>
<comment type="caution">
    <text evidence="5">The sequence shown here is derived from an EMBL/GenBank/DDBJ whole genome shotgun (WGS) entry which is preliminary data.</text>
</comment>
<dbReference type="Gene3D" id="4.10.240.10">
    <property type="entry name" value="Zn(2)-C6 fungal-type DNA-binding domain"/>
    <property type="match status" value="1"/>
</dbReference>
<evidence type="ECO:0000256" key="2">
    <source>
        <dbReference type="ARBA" id="ARBA00023242"/>
    </source>
</evidence>
<dbReference type="GO" id="GO:0000981">
    <property type="term" value="F:DNA-binding transcription factor activity, RNA polymerase II-specific"/>
    <property type="evidence" value="ECO:0007669"/>
    <property type="project" value="InterPro"/>
</dbReference>
<dbReference type="SMART" id="SM00066">
    <property type="entry name" value="GAL4"/>
    <property type="match status" value="1"/>
</dbReference>
<dbReference type="CDD" id="cd12148">
    <property type="entry name" value="fungal_TF_MHR"/>
    <property type="match status" value="1"/>
</dbReference>
<dbReference type="InterPro" id="IPR007219">
    <property type="entry name" value="XnlR_reg_dom"/>
</dbReference>
<dbReference type="InterPro" id="IPR053181">
    <property type="entry name" value="EcdB-like_regulator"/>
</dbReference>
<dbReference type="PROSITE" id="PS50048">
    <property type="entry name" value="ZN2_CY6_FUNGAL_2"/>
    <property type="match status" value="1"/>
</dbReference>
<dbReference type="Proteomes" id="UP000777438">
    <property type="component" value="Unassembled WGS sequence"/>
</dbReference>
<sequence>MSDEDGGPASRKRRVIPPPYAKRKRASTACQFCRQRKTKCDNVRPVCGFCRYHRARCIYEDESSVDDKVPYDEASQEIIERLDEIKELLKQQGNAPRDPVALPPLAAIPEIHATPLSIVSDQVTSLGDEQSLAVRLPFATLRCESLLRWPVFNGVIPEKYSSIMSFLLESVSQSHSVTQPLSDENGRGSRRGPGIREEDLVPLCRKFLKHVHPRNPILEPEELIKSARVASEHGLGWDSTSCLILLACALAHFTVPWRIPPESPGGIQDIVFLEDVSDEAKVTAESYYMAAKKRIGLLGTSVPDVQCFFLASVYEKYALRPLQAWFCIQQASTRLQAHLLGSGQQLWNSAKLRNTHTHHLEQRVFWSCFKAESELAPELGLQTSDLRQFGNPCLFPSPPETLSIDQAHHAEDGFLADHSEAEERGWFFYLAEISLRRTINDALDLLYRKDEKHWMNNIKLLVSQHEEQERQVLLWHSSLPTPIQFPDTKPAEHELSFYLQGRFLEWRLYLLRPFIYYALHNPLDPATGPQVIALAQKGMSVCAEMIPRYMYHHRHGGTWFVMRHLWTCAVLVLAAVAHKGDVLPPENWRHLADMALTALDRWASQAADIQHMLIVLRELYQAILVRADQNLV</sequence>
<keyword evidence="2" id="KW-0539">Nucleus</keyword>
<evidence type="ECO:0000259" key="4">
    <source>
        <dbReference type="PROSITE" id="PS50048"/>
    </source>
</evidence>
<protein>
    <recommendedName>
        <fullName evidence="4">Zn(2)-C6 fungal-type domain-containing protein</fullName>
    </recommendedName>
</protein>
<evidence type="ECO:0000313" key="6">
    <source>
        <dbReference type="Proteomes" id="UP000777438"/>
    </source>
</evidence>
<accession>A0A9P8VY66</accession>
<feature type="region of interest" description="Disordered" evidence="3">
    <location>
        <begin position="1"/>
        <end position="22"/>
    </location>
</feature>
<evidence type="ECO:0000313" key="5">
    <source>
        <dbReference type="EMBL" id="KAH6884451.1"/>
    </source>
</evidence>